<evidence type="ECO:0000313" key="1">
    <source>
        <dbReference type="EMBL" id="KAG6504251.1"/>
    </source>
</evidence>
<protein>
    <submittedName>
        <fullName evidence="1">Uncharacterized protein</fullName>
    </submittedName>
</protein>
<reference evidence="1 2" key="1">
    <citation type="submission" date="2020-08" db="EMBL/GenBank/DDBJ databases">
        <title>Plant Genome Project.</title>
        <authorList>
            <person name="Zhang R.-G."/>
        </authorList>
    </citation>
    <scope>NUCLEOTIDE SEQUENCE [LARGE SCALE GENOMIC DNA]</scope>
    <source>
        <tissue evidence="1">Rhizome</tissue>
    </source>
</reference>
<dbReference type="Proteomes" id="UP000734854">
    <property type="component" value="Unassembled WGS sequence"/>
</dbReference>
<comment type="caution">
    <text evidence="1">The sequence shown here is derived from an EMBL/GenBank/DDBJ whole genome shotgun (WGS) entry which is preliminary data.</text>
</comment>
<evidence type="ECO:0000313" key="2">
    <source>
        <dbReference type="Proteomes" id="UP000734854"/>
    </source>
</evidence>
<keyword evidence="2" id="KW-1185">Reference proteome</keyword>
<gene>
    <name evidence="1" type="ORF">ZIOFF_036582</name>
</gene>
<proteinExistence type="predicted"/>
<organism evidence="1 2">
    <name type="scientific">Zingiber officinale</name>
    <name type="common">Ginger</name>
    <name type="synonym">Amomum zingiber</name>
    <dbReference type="NCBI Taxonomy" id="94328"/>
    <lineage>
        <taxon>Eukaryota</taxon>
        <taxon>Viridiplantae</taxon>
        <taxon>Streptophyta</taxon>
        <taxon>Embryophyta</taxon>
        <taxon>Tracheophyta</taxon>
        <taxon>Spermatophyta</taxon>
        <taxon>Magnoliopsida</taxon>
        <taxon>Liliopsida</taxon>
        <taxon>Zingiberales</taxon>
        <taxon>Zingiberaceae</taxon>
        <taxon>Zingiber</taxon>
    </lineage>
</organism>
<sequence>MVHNLQQEMQEMKSMFLQSMRQQNQQEQVGSSGIGSGIGNEVGSNCDINDAAKKFDDFHNVNKHLATAQSNLKNVSRGDIRANTKCKLLHWCVDGLFVAEG</sequence>
<accession>A0A8J5L8P9</accession>
<dbReference type="AlphaFoldDB" id="A0A8J5L8P9"/>
<name>A0A8J5L8P9_ZINOF</name>
<dbReference type="EMBL" id="JACMSC010000010">
    <property type="protein sequence ID" value="KAG6504251.1"/>
    <property type="molecule type" value="Genomic_DNA"/>
</dbReference>